<accession>A0ABP9ASI0</accession>
<protein>
    <recommendedName>
        <fullName evidence="4 10">4-alpha-glucanotransferase</fullName>
        <ecNumber evidence="3 10">2.4.1.25</ecNumber>
    </recommendedName>
    <alternativeName>
        <fullName evidence="8 10">Amylomaltase</fullName>
    </alternativeName>
    <alternativeName>
        <fullName evidence="9 10">Disproportionating enzyme</fullName>
    </alternativeName>
</protein>
<evidence type="ECO:0000256" key="6">
    <source>
        <dbReference type="ARBA" id="ARBA00022679"/>
    </source>
</evidence>
<name>A0ABP9ASI0_9PSEU</name>
<dbReference type="PANTHER" id="PTHR32438:SF5">
    <property type="entry name" value="4-ALPHA-GLUCANOTRANSFERASE DPE1, CHLOROPLASTIC_AMYLOPLASTIC"/>
    <property type="match status" value="1"/>
</dbReference>
<evidence type="ECO:0000256" key="1">
    <source>
        <dbReference type="ARBA" id="ARBA00000439"/>
    </source>
</evidence>
<keyword evidence="12" id="KW-1185">Reference proteome</keyword>
<evidence type="ECO:0000313" key="12">
    <source>
        <dbReference type="Proteomes" id="UP001500928"/>
    </source>
</evidence>
<keyword evidence="6 10" id="KW-0808">Transferase</keyword>
<reference evidence="12" key="1">
    <citation type="journal article" date="2019" name="Int. J. Syst. Evol. Microbiol.">
        <title>The Global Catalogue of Microorganisms (GCM) 10K type strain sequencing project: providing services to taxonomists for standard genome sequencing and annotation.</title>
        <authorList>
            <consortium name="The Broad Institute Genomics Platform"/>
            <consortium name="The Broad Institute Genome Sequencing Center for Infectious Disease"/>
            <person name="Wu L."/>
            <person name="Ma J."/>
        </authorList>
    </citation>
    <scope>NUCLEOTIDE SEQUENCE [LARGE SCALE GENOMIC DNA]</scope>
    <source>
        <strain evidence="12">JCM 17979</strain>
    </source>
</reference>
<evidence type="ECO:0000256" key="7">
    <source>
        <dbReference type="ARBA" id="ARBA00023277"/>
    </source>
</evidence>
<dbReference type="InterPro" id="IPR003385">
    <property type="entry name" value="Glyco_hydro_77"/>
</dbReference>
<evidence type="ECO:0000256" key="4">
    <source>
        <dbReference type="ARBA" id="ARBA00020295"/>
    </source>
</evidence>
<evidence type="ECO:0000256" key="2">
    <source>
        <dbReference type="ARBA" id="ARBA00005684"/>
    </source>
</evidence>
<comment type="catalytic activity">
    <reaction evidence="1 10">
        <text>Transfers a segment of a (1-&gt;4)-alpha-D-glucan to a new position in an acceptor, which may be glucose or a (1-&gt;4)-alpha-D-glucan.</text>
        <dbReference type="EC" id="2.4.1.25"/>
    </reaction>
</comment>
<dbReference type="InterPro" id="IPR017853">
    <property type="entry name" value="GH"/>
</dbReference>
<dbReference type="EC" id="2.4.1.25" evidence="3 10"/>
<proteinExistence type="inferred from homology"/>
<evidence type="ECO:0000256" key="8">
    <source>
        <dbReference type="ARBA" id="ARBA00031423"/>
    </source>
</evidence>
<keyword evidence="7 10" id="KW-0119">Carbohydrate metabolism</keyword>
<evidence type="ECO:0000256" key="3">
    <source>
        <dbReference type="ARBA" id="ARBA00012560"/>
    </source>
</evidence>
<dbReference type="NCBIfam" id="TIGR00217">
    <property type="entry name" value="malQ"/>
    <property type="match status" value="1"/>
</dbReference>
<dbReference type="RefSeq" id="WP_345413479.1">
    <property type="nucleotide sequence ID" value="NZ_BAABHO010000012.1"/>
</dbReference>
<keyword evidence="5 10" id="KW-0328">Glycosyltransferase</keyword>
<evidence type="ECO:0000313" key="11">
    <source>
        <dbReference type="EMBL" id="GAA4785338.1"/>
    </source>
</evidence>
<dbReference type="Proteomes" id="UP001500928">
    <property type="component" value="Unassembled WGS sequence"/>
</dbReference>
<evidence type="ECO:0000256" key="10">
    <source>
        <dbReference type="RuleBase" id="RU361207"/>
    </source>
</evidence>
<dbReference type="EMBL" id="BAABHO010000012">
    <property type="protein sequence ID" value="GAA4785338.1"/>
    <property type="molecule type" value="Genomic_DNA"/>
</dbReference>
<dbReference type="SUPFAM" id="SSF51445">
    <property type="entry name" value="(Trans)glycosidases"/>
    <property type="match status" value="1"/>
</dbReference>
<sequence>MPVEPELFELATAHGVAVRYRDANDDEVEVDRGVVVDVLAALDVDAASPGALASALAEVRSADPDALPATLVVDEGAGRTLPAPGTVTLEDGSTRSVGEALPADLPVGYHRLACGGQDVTLIVAPPALEPPAPTWGWMVQLYAVRSERSWGCGDYGDLATLLGRTASEQGAGALLVNPLHALALAPEVEPSPYSPSSRRFLHPLYVRVPDLPAYAAAPESVRTSVDALRPPSGDLVDHDAVWAAKRSALELLRPYDTSAPTDVDALDEELRDVATWYALAERHGSDLHTWPAGLAHVGDAGVPDARRELADRVLFHAWALQLADAQLAAAHAAGAVMAVGLIADLAVGCSAGGADAWTLASALARGVTVGAPPDDFNQQGQDWALPPWRPDALAASGYAPLRSMIRGVLRHADGLRVDHVAGLWRLWWIPPGRGAREGAYVHYDARAMLAVVAIEASRAGAVVVGEDLGTVEPEVTEGLTSHGMLGCAVLWFQRDDDGELLPPRRWHPDTLASISTHDLPTAAGFLADEHVRARAEAGVLSDVPAAREDAARDRSELLDLLRSEGFEVDASDPDAVVLAMHRLLATARSRVVLAAFTDVLGDVRQPNLPGTVDAYPNWRIPLSRSLDDLFTDPRVTAVASALRARA</sequence>
<dbReference type="PANTHER" id="PTHR32438">
    <property type="entry name" value="4-ALPHA-GLUCANOTRANSFERASE DPE1, CHLOROPLASTIC/AMYLOPLASTIC"/>
    <property type="match status" value="1"/>
</dbReference>
<dbReference type="Gene3D" id="3.20.20.80">
    <property type="entry name" value="Glycosidases"/>
    <property type="match status" value="1"/>
</dbReference>
<dbReference type="Pfam" id="PF02446">
    <property type="entry name" value="Glyco_hydro_77"/>
    <property type="match status" value="1"/>
</dbReference>
<organism evidence="11 12">
    <name type="scientific">Actinomycetospora chlora</name>
    <dbReference type="NCBI Taxonomy" id="663608"/>
    <lineage>
        <taxon>Bacteria</taxon>
        <taxon>Bacillati</taxon>
        <taxon>Actinomycetota</taxon>
        <taxon>Actinomycetes</taxon>
        <taxon>Pseudonocardiales</taxon>
        <taxon>Pseudonocardiaceae</taxon>
        <taxon>Actinomycetospora</taxon>
    </lineage>
</organism>
<comment type="similarity">
    <text evidence="2 10">Belongs to the disproportionating enzyme family.</text>
</comment>
<evidence type="ECO:0000256" key="9">
    <source>
        <dbReference type="ARBA" id="ARBA00031501"/>
    </source>
</evidence>
<comment type="caution">
    <text evidence="11">The sequence shown here is derived from an EMBL/GenBank/DDBJ whole genome shotgun (WGS) entry which is preliminary data.</text>
</comment>
<gene>
    <name evidence="11" type="primary">malQ</name>
    <name evidence="11" type="ORF">GCM10023200_19040</name>
</gene>
<evidence type="ECO:0000256" key="5">
    <source>
        <dbReference type="ARBA" id="ARBA00022676"/>
    </source>
</evidence>